<dbReference type="Proteomes" id="UP000324222">
    <property type="component" value="Unassembled WGS sequence"/>
</dbReference>
<evidence type="ECO:0000313" key="2">
    <source>
        <dbReference type="Proteomes" id="UP000324222"/>
    </source>
</evidence>
<organism evidence="1 2">
    <name type="scientific">Portunus trituberculatus</name>
    <name type="common">Swimming crab</name>
    <name type="synonym">Neptunus trituberculatus</name>
    <dbReference type="NCBI Taxonomy" id="210409"/>
    <lineage>
        <taxon>Eukaryota</taxon>
        <taxon>Metazoa</taxon>
        <taxon>Ecdysozoa</taxon>
        <taxon>Arthropoda</taxon>
        <taxon>Crustacea</taxon>
        <taxon>Multicrustacea</taxon>
        <taxon>Malacostraca</taxon>
        <taxon>Eumalacostraca</taxon>
        <taxon>Eucarida</taxon>
        <taxon>Decapoda</taxon>
        <taxon>Pleocyemata</taxon>
        <taxon>Brachyura</taxon>
        <taxon>Eubrachyura</taxon>
        <taxon>Portunoidea</taxon>
        <taxon>Portunidae</taxon>
        <taxon>Portuninae</taxon>
        <taxon>Portunus</taxon>
    </lineage>
</organism>
<accession>A0A5B7KK53</accession>
<comment type="caution">
    <text evidence="1">The sequence shown here is derived from an EMBL/GenBank/DDBJ whole genome shotgun (WGS) entry which is preliminary data.</text>
</comment>
<gene>
    <name evidence="1" type="ORF">E2C01_101468</name>
</gene>
<sequence>MYQSLLGLRHPSLHPWHLYSVHHMPH</sequence>
<proteinExistence type="predicted"/>
<evidence type="ECO:0000313" key="1">
    <source>
        <dbReference type="EMBL" id="MPD05708.1"/>
    </source>
</evidence>
<protein>
    <submittedName>
        <fullName evidence="1">Uncharacterized protein</fullName>
    </submittedName>
</protein>
<dbReference type="AlphaFoldDB" id="A0A5B7KK53"/>
<dbReference type="EMBL" id="VSRR010147334">
    <property type="protein sequence ID" value="MPD05708.1"/>
    <property type="molecule type" value="Genomic_DNA"/>
</dbReference>
<name>A0A5B7KK53_PORTR</name>
<keyword evidence="2" id="KW-1185">Reference proteome</keyword>
<reference evidence="1 2" key="1">
    <citation type="submission" date="2019-05" db="EMBL/GenBank/DDBJ databases">
        <title>Another draft genome of Portunus trituberculatus and its Hox gene families provides insights of decapod evolution.</title>
        <authorList>
            <person name="Jeong J.-H."/>
            <person name="Song I."/>
            <person name="Kim S."/>
            <person name="Choi T."/>
            <person name="Kim D."/>
            <person name="Ryu S."/>
            <person name="Kim W."/>
        </authorList>
    </citation>
    <scope>NUCLEOTIDE SEQUENCE [LARGE SCALE GENOMIC DNA]</scope>
    <source>
        <tissue evidence="1">Muscle</tissue>
    </source>
</reference>